<evidence type="ECO:0000313" key="2">
    <source>
        <dbReference type="EMBL" id="QGA80748.1"/>
    </source>
</evidence>
<sequence>MPQQKRQVAKITNTHELNTGKYFQREGFEPNFLLTPEGKRLSRARIVATVVDRFINDDETYGSITLDDGNDTTQVKFFNELELMEGFEEGDIIEVVGKVREYQGQIYLDGEILTHTNPEAELLHQLRYKKTQEEWSTIHETVKQLKESGKDQEEINKEMAGKLNENEVDALLQSFGETFTQAETEEDRENLEREVLQAVENLDEGDGADYADIINEIDEPEDQLEETINNLLSDGTCYEPQPGKIKKL</sequence>
<dbReference type="KEGG" id="ncon:LC1Nh_0864"/>
<dbReference type="OrthoDB" id="56523at2157"/>
<reference evidence="3" key="1">
    <citation type="submission" date="2019-05" db="EMBL/GenBank/DDBJ databases">
        <title>Candidatus Nanohalobium constans, a novel model system to study the DPANN nano-sized archaea: genomic and physiological characterization of a nanoarchaeon co-cultured with its chitinotrophic host.</title>
        <authorList>
            <person name="La Cono V."/>
            <person name="Arcadi E."/>
            <person name="Crisafi F."/>
            <person name="Denaro R."/>
            <person name="La Spada G."/>
            <person name="Messina E."/>
            <person name="Smedile F."/>
            <person name="Toshchakov S.V."/>
            <person name="Shevchenko M.A."/>
            <person name="Golyshin P.N."/>
            <person name="Golyshina O.V."/>
            <person name="Ferrer M."/>
            <person name="Rohde M."/>
            <person name="Mushegian A."/>
            <person name="Sorokin D.Y."/>
            <person name="Giuliano L."/>
            <person name="Yakimov M.M."/>
        </authorList>
    </citation>
    <scope>NUCLEOTIDE SEQUENCE [LARGE SCALE GENOMIC DNA]</scope>
    <source>
        <strain evidence="3">LC1Nh</strain>
    </source>
</reference>
<dbReference type="GO" id="GO:0003676">
    <property type="term" value="F:nucleic acid binding"/>
    <property type="evidence" value="ECO:0007669"/>
    <property type="project" value="InterPro"/>
</dbReference>
<dbReference type="InterPro" id="IPR004365">
    <property type="entry name" value="NA-bd_OB_tRNA"/>
</dbReference>
<evidence type="ECO:0000313" key="3">
    <source>
        <dbReference type="Proteomes" id="UP000377803"/>
    </source>
</evidence>
<dbReference type="Proteomes" id="UP000377803">
    <property type="component" value="Chromosome"/>
</dbReference>
<dbReference type="EMBL" id="CP040089">
    <property type="protein sequence ID" value="QGA80748.1"/>
    <property type="molecule type" value="Genomic_DNA"/>
</dbReference>
<gene>
    <name evidence="2" type="ORF">LC1Nh_0864</name>
</gene>
<dbReference type="AlphaFoldDB" id="A0A5Q0UGK1"/>
<dbReference type="InterPro" id="IPR036388">
    <property type="entry name" value="WH-like_DNA-bd_sf"/>
</dbReference>
<protein>
    <submittedName>
        <fullName evidence="2">Replication protein A (RPA) family protein</fullName>
    </submittedName>
</protein>
<dbReference type="Gene3D" id="1.10.10.10">
    <property type="entry name" value="Winged helix-like DNA-binding domain superfamily/Winged helix DNA-binding domain"/>
    <property type="match status" value="1"/>
</dbReference>
<dbReference type="Pfam" id="PF01336">
    <property type="entry name" value="tRNA_anti-codon"/>
    <property type="match status" value="1"/>
</dbReference>
<dbReference type="InterPro" id="IPR012340">
    <property type="entry name" value="NA-bd_OB-fold"/>
</dbReference>
<dbReference type="RefSeq" id="WP_153550489.1">
    <property type="nucleotide sequence ID" value="NZ_CP040089.1"/>
</dbReference>
<proteinExistence type="predicted"/>
<accession>A0A5Q0UGK1</accession>
<organism evidence="2 3">
    <name type="scientific">Candidatus Nanohalobium constans</name>
    <dbReference type="NCBI Taxonomy" id="2565781"/>
    <lineage>
        <taxon>Archaea</taxon>
        <taxon>Candidatus Nanohalarchaeota</taxon>
        <taxon>Candidatus Nanohalobia</taxon>
        <taxon>Candidatus Nanohalobiales</taxon>
        <taxon>Candidatus Nanohalobiaceae</taxon>
        <taxon>Candidatus Nanohalobium</taxon>
    </lineage>
</organism>
<evidence type="ECO:0000259" key="1">
    <source>
        <dbReference type="Pfam" id="PF01336"/>
    </source>
</evidence>
<keyword evidence="3" id="KW-1185">Reference proteome</keyword>
<dbReference type="Gene3D" id="2.40.50.140">
    <property type="entry name" value="Nucleic acid-binding proteins"/>
    <property type="match status" value="1"/>
</dbReference>
<name>A0A5Q0UGK1_9ARCH</name>
<feature type="domain" description="OB" evidence="1">
    <location>
        <begin position="46"/>
        <end position="106"/>
    </location>
</feature>
<dbReference type="SUPFAM" id="SSF50249">
    <property type="entry name" value="Nucleic acid-binding proteins"/>
    <property type="match status" value="1"/>
</dbReference>
<dbReference type="CDD" id="cd03524">
    <property type="entry name" value="RPA2_OBF_family"/>
    <property type="match status" value="1"/>
</dbReference>
<dbReference type="GeneID" id="42365254"/>